<proteinExistence type="predicted"/>
<evidence type="ECO:0000313" key="2">
    <source>
        <dbReference type="EMBL" id="XDT72046.1"/>
    </source>
</evidence>
<evidence type="ECO:0008006" key="3">
    <source>
        <dbReference type="Google" id="ProtNLM"/>
    </source>
</evidence>
<protein>
    <recommendedName>
        <fullName evidence="3">Zinc resistance-associated protein</fullName>
    </recommendedName>
</protein>
<feature type="region of interest" description="Disordered" evidence="1">
    <location>
        <begin position="128"/>
        <end position="156"/>
    </location>
</feature>
<reference evidence="2" key="1">
    <citation type="submission" date="2024-05" db="EMBL/GenBank/DDBJ databases">
        <title>Genome sequencing of novel strain.</title>
        <authorList>
            <person name="Ganbat D."/>
            <person name="Ganbat S."/>
            <person name="Lee S.-J."/>
        </authorList>
    </citation>
    <scope>NUCLEOTIDE SEQUENCE</scope>
    <source>
        <strain evidence="2">SMD15-11</strain>
    </source>
</reference>
<evidence type="ECO:0000256" key="1">
    <source>
        <dbReference type="SAM" id="MobiDB-lite"/>
    </source>
</evidence>
<accession>A0AB39UWB8</accession>
<sequence>MQTNPYTHLTSSIRRLISRRHAGGIALILTSLALQPQAAELLQDPAMDRLMTQIRVESWQRDDFIRILETAEEARQRIRASDTADVREALGQIDTDMTDQLSEVLYGDQMDRFRLLMQMNRIHGLTPAGHPLSELAHTGQTRPDAAPGLSEEASDD</sequence>
<dbReference type="KEGG" id="tcd:AAIA72_14790"/>
<name>A0AB39UWB8_9GAMM</name>
<organism evidence="2">
    <name type="scientific">Thermohahella caldifontis</name>
    <dbReference type="NCBI Taxonomy" id="3142973"/>
    <lineage>
        <taxon>Bacteria</taxon>
        <taxon>Pseudomonadati</taxon>
        <taxon>Pseudomonadota</taxon>
        <taxon>Gammaproteobacteria</taxon>
        <taxon>Oceanospirillales</taxon>
        <taxon>Hahellaceae</taxon>
        <taxon>Thermohahella</taxon>
    </lineage>
</organism>
<dbReference type="AlphaFoldDB" id="A0AB39UWB8"/>
<gene>
    <name evidence="2" type="ORF">AAIA72_14790</name>
</gene>
<dbReference type="EMBL" id="CP154858">
    <property type="protein sequence ID" value="XDT72046.1"/>
    <property type="molecule type" value="Genomic_DNA"/>
</dbReference>
<dbReference type="RefSeq" id="WP_369601067.1">
    <property type="nucleotide sequence ID" value="NZ_CP154858.1"/>
</dbReference>